<dbReference type="PANTHER" id="PTHR30182:SF1">
    <property type="entry name" value="L-SERINE DEHYDRATASE 1"/>
    <property type="match status" value="1"/>
</dbReference>
<name>A0A437RET7_9BURK</name>
<gene>
    <name evidence="14" type="ORF">EOE66_14065</name>
</gene>
<feature type="domain" description="Serine dehydratase beta chain" evidence="13">
    <location>
        <begin position="4"/>
        <end position="157"/>
    </location>
</feature>
<dbReference type="Proteomes" id="UP000285575">
    <property type="component" value="Unassembled WGS sequence"/>
</dbReference>
<dbReference type="AlphaFoldDB" id="A0A437RET7"/>
<evidence type="ECO:0000256" key="8">
    <source>
        <dbReference type="ARBA" id="ARBA00023014"/>
    </source>
</evidence>
<dbReference type="InterPro" id="IPR005130">
    <property type="entry name" value="Ser_deHydtase-like_asu"/>
</dbReference>
<dbReference type="InterPro" id="IPR004644">
    <property type="entry name" value="Fe-S_L-Ser_mono"/>
</dbReference>
<sequence>MAVSVFDLFKIGIGPSSSHTVGPMRAARLFTLRLAHDGLLQRTARVLSQLYGSLGATGKGHGSDKAVLLGLAGHEPDTVDVDAVPALLAAMRSQGRIALLGQHAVAFNEKDDLKFFRRESLPFHANGLRFTAFDAEGAELASRVYYSVGGGFVVSDEVAADGAKQKVIAPDTTVLPHPFRSGEELLQRCQEIGGSIAAVMRANEGHWRSNTEIDAGLLKIWGVMQACVERGCRTEGVLPGGFQVKRRAKPLRDALTAHPEQALRDPLQVLDWVNLYALAVNEENAAGGRVVTAPTNGAAGIVPAVLHYYTRFVPGANDTGVIDFLLTAAAIGILYKENASISGAEVGCQGEVGVACSMAAGALCAVMGGTPEQVENAAEIGMEHHLGLTCDPVGGLVQIPCIERNAIASVKAINAARMALRGDGTHFVSLDKVIKTMRETGADMMSKYKETARGGLAVNIVEC</sequence>
<comment type="caution">
    <text evidence="14">The sequence shown here is derived from an EMBL/GenBank/DDBJ whole genome shotgun (WGS) entry which is preliminary data.</text>
</comment>
<accession>A0A437RET7</accession>
<dbReference type="InterPro" id="IPR051318">
    <property type="entry name" value="Fe-S_L-Ser"/>
</dbReference>
<comment type="similarity">
    <text evidence="3 11">Belongs to the iron-sulfur dependent L-serine dehydratase family.</text>
</comment>
<keyword evidence="8 11" id="KW-0411">Iron-sulfur</keyword>
<evidence type="ECO:0000256" key="4">
    <source>
        <dbReference type="ARBA" id="ARBA00022432"/>
    </source>
</evidence>
<organism evidence="14 15">
    <name type="scientific">Rubrivivax rivuli</name>
    <dbReference type="NCBI Taxonomy" id="1862385"/>
    <lineage>
        <taxon>Bacteria</taxon>
        <taxon>Pseudomonadati</taxon>
        <taxon>Pseudomonadota</taxon>
        <taxon>Betaproteobacteria</taxon>
        <taxon>Burkholderiales</taxon>
        <taxon>Sphaerotilaceae</taxon>
        <taxon>Rubrivivax</taxon>
    </lineage>
</organism>
<comment type="cofactor">
    <cofactor evidence="1 11">
        <name>[4Fe-4S] cluster</name>
        <dbReference type="ChEBI" id="CHEBI:49883"/>
    </cofactor>
</comment>
<evidence type="ECO:0000259" key="13">
    <source>
        <dbReference type="Pfam" id="PF03315"/>
    </source>
</evidence>
<reference evidence="14 15" key="1">
    <citation type="submission" date="2019-01" db="EMBL/GenBank/DDBJ databases">
        <authorList>
            <person name="Chen W.-M."/>
        </authorList>
    </citation>
    <scope>NUCLEOTIDE SEQUENCE [LARGE SCALE GENOMIC DNA]</scope>
    <source>
        <strain evidence="14 15">KYPY4</strain>
    </source>
</reference>
<evidence type="ECO:0000256" key="7">
    <source>
        <dbReference type="ARBA" id="ARBA00023004"/>
    </source>
</evidence>
<keyword evidence="5 11" id="KW-0004">4Fe-4S</keyword>
<evidence type="ECO:0000256" key="11">
    <source>
        <dbReference type="RuleBase" id="RU366059"/>
    </source>
</evidence>
<dbReference type="FunFam" id="3.30.1330.90:FF:000001">
    <property type="entry name" value="L-serine ammonia-lyase 1"/>
    <property type="match status" value="1"/>
</dbReference>
<dbReference type="NCBIfam" id="TIGR00720">
    <property type="entry name" value="sda_mono"/>
    <property type="match status" value="1"/>
</dbReference>
<evidence type="ECO:0000256" key="2">
    <source>
        <dbReference type="ARBA" id="ARBA00004742"/>
    </source>
</evidence>
<dbReference type="GO" id="GO:0006094">
    <property type="term" value="P:gluconeogenesis"/>
    <property type="evidence" value="ECO:0007669"/>
    <property type="project" value="UniProtKB-KW"/>
</dbReference>
<evidence type="ECO:0000313" key="14">
    <source>
        <dbReference type="EMBL" id="RVU45263.1"/>
    </source>
</evidence>
<dbReference type="Gene3D" id="3.30.1330.90">
    <property type="entry name" value="D-3-phosphoglycerate dehydrogenase, domain 3"/>
    <property type="match status" value="1"/>
</dbReference>
<dbReference type="InterPro" id="IPR029009">
    <property type="entry name" value="ASB_dom_sf"/>
</dbReference>
<dbReference type="GO" id="GO:0051539">
    <property type="term" value="F:4 iron, 4 sulfur cluster binding"/>
    <property type="evidence" value="ECO:0007669"/>
    <property type="project" value="UniProtKB-UniRule"/>
</dbReference>
<evidence type="ECO:0000256" key="5">
    <source>
        <dbReference type="ARBA" id="ARBA00022485"/>
    </source>
</evidence>
<dbReference type="GO" id="GO:0003941">
    <property type="term" value="F:L-serine ammonia-lyase activity"/>
    <property type="evidence" value="ECO:0007669"/>
    <property type="project" value="UniProtKB-UniRule"/>
</dbReference>
<evidence type="ECO:0000256" key="6">
    <source>
        <dbReference type="ARBA" id="ARBA00022723"/>
    </source>
</evidence>
<keyword evidence="15" id="KW-1185">Reference proteome</keyword>
<evidence type="ECO:0000256" key="1">
    <source>
        <dbReference type="ARBA" id="ARBA00001966"/>
    </source>
</evidence>
<evidence type="ECO:0000313" key="15">
    <source>
        <dbReference type="Proteomes" id="UP000285575"/>
    </source>
</evidence>
<dbReference type="InterPro" id="IPR005131">
    <property type="entry name" value="Ser_deHydtase_bsu"/>
</dbReference>
<dbReference type="RefSeq" id="WP_128229362.1">
    <property type="nucleotide sequence ID" value="NZ_SACR01000004.1"/>
</dbReference>
<evidence type="ECO:0000256" key="9">
    <source>
        <dbReference type="ARBA" id="ARBA00023239"/>
    </source>
</evidence>
<dbReference type="SUPFAM" id="SSF143548">
    <property type="entry name" value="Serine metabolism enzymes domain"/>
    <property type="match status" value="1"/>
</dbReference>
<keyword evidence="9 11" id="KW-0456">Lyase</keyword>
<dbReference type="OrthoDB" id="9805537at2"/>
<dbReference type="EC" id="4.3.1.17" evidence="11"/>
<comment type="pathway">
    <text evidence="2">Carbohydrate biosynthesis; gluconeogenesis.</text>
</comment>
<evidence type="ECO:0000259" key="12">
    <source>
        <dbReference type="Pfam" id="PF03313"/>
    </source>
</evidence>
<evidence type="ECO:0000256" key="10">
    <source>
        <dbReference type="ARBA" id="ARBA00049406"/>
    </source>
</evidence>
<dbReference type="EMBL" id="SACR01000004">
    <property type="protein sequence ID" value="RVU45263.1"/>
    <property type="molecule type" value="Genomic_DNA"/>
</dbReference>
<keyword evidence="4 11" id="KW-0312">Gluconeogenesis</keyword>
<protein>
    <recommendedName>
        <fullName evidence="11">L-serine dehydratase</fullName>
        <ecNumber evidence="11">4.3.1.17</ecNumber>
    </recommendedName>
</protein>
<comment type="catalytic activity">
    <reaction evidence="10 11">
        <text>L-serine = pyruvate + NH4(+)</text>
        <dbReference type="Rhea" id="RHEA:19169"/>
        <dbReference type="ChEBI" id="CHEBI:15361"/>
        <dbReference type="ChEBI" id="CHEBI:28938"/>
        <dbReference type="ChEBI" id="CHEBI:33384"/>
        <dbReference type="EC" id="4.3.1.17"/>
    </reaction>
</comment>
<feature type="domain" description="Serine dehydratase-like alpha subunit" evidence="12">
    <location>
        <begin position="195"/>
        <end position="457"/>
    </location>
</feature>
<dbReference type="GO" id="GO:0009063">
    <property type="term" value="P:amino acid catabolic process"/>
    <property type="evidence" value="ECO:0007669"/>
    <property type="project" value="UniProtKB-ARBA"/>
</dbReference>
<keyword evidence="7 11" id="KW-0408">Iron</keyword>
<keyword evidence="6 11" id="KW-0479">Metal-binding</keyword>
<dbReference type="PANTHER" id="PTHR30182">
    <property type="entry name" value="L-SERINE DEHYDRATASE"/>
    <property type="match status" value="1"/>
</dbReference>
<proteinExistence type="inferred from homology"/>
<dbReference type="Pfam" id="PF03315">
    <property type="entry name" value="SDH_beta"/>
    <property type="match status" value="1"/>
</dbReference>
<dbReference type="Pfam" id="PF03313">
    <property type="entry name" value="SDH_alpha"/>
    <property type="match status" value="1"/>
</dbReference>
<evidence type="ECO:0000256" key="3">
    <source>
        <dbReference type="ARBA" id="ARBA00008636"/>
    </source>
</evidence>
<dbReference type="GO" id="GO:0046872">
    <property type="term" value="F:metal ion binding"/>
    <property type="evidence" value="ECO:0007669"/>
    <property type="project" value="UniProtKB-KW"/>
</dbReference>